<dbReference type="AlphaFoldDB" id="A0A7I7W0L7"/>
<gene>
    <name evidence="2" type="ORF">BST20_12405</name>
    <name evidence="1" type="ORF">MBRA_12710</name>
</gene>
<dbReference type="Proteomes" id="UP000192441">
    <property type="component" value="Unassembled WGS sequence"/>
</dbReference>
<proteinExistence type="predicted"/>
<evidence type="ECO:0000313" key="4">
    <source>
        <dbReference type="Proteomes" id="UP000467379"/>
    </source>
</evidence>
<accession>A0A7I7W0L7</accession>
<dbReference type="Proteomes" id="UP000467379">
    <property type="component" value="Chromosome"/>
</dbReference>
<dbReference type="RefSeq" id="WP_083131728.1">
    <property type="nucleotide sequence ID" value="NZ_AP022606.1"/>
</dbReference>
<protein>
    <recommendedName>
        <fullName evidence="5">SCP2 domain-containing protein</fullName>
    </recommendedName>
</protein>
<dbReference type="OrthoDB" id="5418706at2"/>
<sequence>MFFKNADEVDEYICGMFRDAGEHPEVGPKVRAQDLVLRVVLTEPDCELTVAFRPDYQVVFGPSDIEPDVALLMPGDIADKFWRGDYNLARGIIDSEVHAKITRAGPVKTLINKLVPLADPLFPIYRDKIAKKDAAVAGG</sequence>
<organism evidence="2 3">
    <name type="scientific">Mycobacterium branderi</name>
    <dbReference type="NCBI Taxonomy" id="43348"/>
    <lineage>
        <taxon>Bacteria</taxon>
        <taxon>Bacillati</taxon>
        <taxon>Actinomycetota</taxon>
        <taxon>Actinomycetes</taxon>
        <taxon>Mycobacteriales</taxon>
        <taxon>Mycobacteriaceae</taxon>
        <taxon>Mycobacterium</taxon>
    </lineage>
</organism>
<dbReference type="EMBL" id="AP022606">
    <property type="protein sequence ID" value="BBZ11076.1"/>
    <property type="molecule type" value="Genomic_DNA"/>
</dbReference>
<reference evidence="1" key="3">
    <citation type="submission" date="2020-02" db="EMBL/GenBank/DDBJ databases">
        <authorList>
            <person name="Matsumoto Y."/>
            <person name="Motooka D."/>
            <person name="Nakamura S."/>
        </authorList>
    </citation>
    <scope>NUCLEOTIDE SEQUENCE</scope>
    <source>
        <strain evidence="1">JCM 12687</strain>
    </source>
</reference>
<evidence type="ECO:0000313" key="3">
    <source>
        <dbReference type="Proteomes" id="UP000192441"/>
    </source>
</evidence>
<evidence type="ECO:0000313" key="2">
    <source>
        <dbReference type="EMBL" id="ORA37917.1"/>
    </source>
</evidence>
<evidence type="ECO:0008006" key="5">
    <source>
        <dbReference type="Google" id="ProtNLM"/>
    </source>
</evidence>
<dbReference type="EMBL" id="MVHM01000006">
    <property type="protein sequence ID" value="ORA37917.1"/>
    <property type="molecule type" value="Genomic_DNA"/>
</dbReference>
<name>A0A7I7W0L7_9MYCO</name>
<evidence type="ECO:0000313" key="1">
    <source>
        <dbReference type="EMBL" id="BBZ11076.1"/>
    </source>
</evidence>
<keyword evidence="4" id="KW-1185">Reference proteome</keyword>
<reference evidence="2 3" key="1">
    <citation type="submission" date="2016-12" db="EMBL/GenBank/DDBJ databases">
        <title>The new phylogeny of genus Mycobacterium.</title>
        <authorList>
            <person name="Tortoli E."/>
            <person name="Trovato A."/>
            <person name="Cirillo D.M."/>
        </authorList>
    </citation>
    <scope>NUCLEOTIDE SEQUENCE [LARGE SCALE GENOMIC DNA]</scope>
    <source>
        <strain evidence="2 3">DSM 44624</strain>
    </source>
</reference>
<reference evidence="1 4" key="2">
    <citation type="journal article" date="2019" name="Emerg. Microbes Infect.">
        <title>Comprehensive subspecies identification of 175 nontuberculous mycobacteria species based on 7547 genomic profiles.</title>
        <authorList>
            <person name="Matsumoto Y."/>
            <person name="Kinjo T."/>
            <person name="Motooka D."/>
            <person name="Nabeya D."/>
            <person name="Jung N."/>
            <person name="Uechi K."/>
            <person name="Horii T."/>
            <person name="Iida T."/>
            <person name="Fujita J."/>
            <person name="Nakamura S."/>
        </authorList>
    </citation>
    <scope>NUCLEOTIDE SEQUENCE [LARGE SCALE GENOMIC DNA]</scope>
    <source>
        <strain evidence="1 4">JCM 12687</strain>
    </source>
</reference>